<evidence type="ECO:0000256" key="1">
    <source>
        <dbReference type="SAM" id="MobiDB-lite"/>
    </source>
</evidence>
<evidence type="ECO:0000313" key="2">
    <source>
        <dbReference type="EMBL" id="CAK0798801.1"/>
    </source>
</evidence>
<accession>A0ABN9Q368</accession>
<name>A0ABN9Q368_9DINO</name>
<feature type="region of interest" description="Disordered" evidence="1">
    <location>
        <begin position="1"/>
        <end position="43"/>
    </location>
</feature>
<gene>
    <name evidence="2" type="ORF">PCOR1329_LOCUS7459</name>
</gene>
<dbReference type="Proteomes" id="UP001189429">
    <property type="component" value="Unassembled WGS sequence"/>
</dbReference>
<keyword evidence="3" id="KW-1185">Reference proteome</keyword>
<protein>
    <submittedName>
        <fullName evidence="2">Uncharacterized protein</fullName>
    </submittedName>
</protein>
<dbReference type="EMBL" id="CAUYUJ010002020">
    <property type="protein sequence ID" value="CAK0798801.1"/>
    <property type="molecule type" value="Genomic_DNA"/>
</dbReference>
<evidence type="ECO:0000313" key="3">
    <source>
        <dbReference type="Proteomes" id="UP001189429"/>
    </source>
</evidence>
<sequence length="102" mass="11054">MAARASRGGAGGPLFPSRARRRRQGSGARRRRQGPTREDLREPAEGLCPCSVFCSSGIAHEEAHSEPVSRLRFHPRRAGELLSAGDDGLLCALDCRRCEAGR</sequence>
<reference evidence="2" key="1">
    <citation type="submission" date="2023-10" db="EMBL/GenBank/DDBJ databases">
        <authorList>
            <person name="Chen Y."/>
            <person name="Shah S."/>
            <person name="Dougan E. K."/>
            <person name="Thang M."/>
            <person name="Chan C."/>
        </authorList>
    </citation>
    <scope>NUCLEOTIDE SEQUENCE [LARGE SCALE GENOMIC DNA]</scope>
</reference>
<comment type="caution">
    <text evidence="2">The sequence shown here is derived from an EMBL/GenBank/DDBJ whole genome shotgun (WGS) entry which is preliminary data.</text>
</comment>
<feature type="compositionally biased region" description="Basic residues" evidence="1">
    <location>
        <begin position="18"/>
        <end position="34"/>
    </location>
</feature>
<proteinExistence type="predicted"/>
<organism evidence="2 3">
    <name type="scientific">Prorocentrum cordatum</name>
    <dbReference type="NCBI Taxonomy" id="2364126"/>
    <lineage>
        <taxon>Eukaryota</taxon>
        <taxon>Sar</taxon>
        <taxon>Alveolata</taxon>
        <taxon>Dinophyceae</taxon>
        <taxon>Prorocentrales</taxon>
        <taxon>Prorocentraceae</taxon>
        <taxon>Prorocentrum</taxon>
    </lineage>
</organism>